<evidence type="ECO:0000313" key="3">
    <source>
        <dbReference type="Proteomes" id="UP000829196"/>
    </source>
</evidence>
<accession>A0A8T3APD2</accession>
<feature type="domain" description="Reverse transcriptase zinc-binding" evidence="1">
    <location>
        <begin position="81"/>
        <end position="130"/>
    </location>
</feature>
<evidence type="ECO:0000313" key="2">
    <source>
        <dbReference type="EMBL" id="KAI0498243.1"/>
    </source>
</evidence>
<reference evidence="2" key="1">
    <citation type="journal article" date="2022" name="Front. Genet.">
        <title>Chromosome-Scale Assembly of the Dendrobium nobile Genome Provides Insights Into the Molecular Mechanism of the Biosynthesis of the Medicinal Active Ingredient of Dendrobium.</title>
        <authorList>
            <person name="Xu Q."/>
            <person name="Niu S.-C."/>
            <person name="Li K.-L."/>
            <person name="Zheng P.-J."/>
            <person name="Zhang X.-J."/>
            <person name="Jia Y."/>
            <person name="Liu Y."/>
            <person name="Niu Y.-X."/>
            <person name="Yu L.-H."/>
            <person name="Chen D.-F."/>
            <person name="Zhang G.-Q."/>
        </authorList>
    </citation>
    <scope>NUCLEOTIDE SEQUENCE</scope>
    <source>
        <tissue evidence="2">Leaf</tissue>
    </source>
</reference>
<dbReference type="Pfam" id="PF13966">
    <property type="entry name" value="zf-RVT"/>
    <property type="match status" value="1"/>
</dbReference>
<proteinExistence type="predicted"/>
<protein>
    <recommendedName>
        <fullName evidence="1">Reverse transcriptase zinc-binding domain-containing protein</fullName>
    </recommendedName>
</protein>
<gene>
    <name evidence="2" type="ORF">KFK09_021484</name>
</gene>
<organism evidence="2 3">
    <name type="scientific">Dendrobium nobile</name>
    <name type="common">Orchid</name>
    <dbReference type="NCBI Taxonomy" id="94219"/>
    <lineage>
        <taxon>Eukaryota</taxon>
        <taxon>Viridiplantae</taxon>
        <taxon>Streptophyta</taxon>
        <taxon>Embryophyta</taxon>
        <taxon>Tracheophyta</taxon>
        <taxon>Spermatophyta</taxon>
        <taxon>Magnoliopsida</taxon>
        <taxon>Liliopsida</taxon>
        <taxon>Asparagales</taxon>
        <taxon>Orchidaceae</taxon>
        <taxon>Epidendroideae</taxon>
        <taxon>Malaxideae</taxon>
        <taxon>Dendrobiinae</taxon>
        <taxon>Dendrobium</taxon>
    </lineage>
</organism>
<name>A0A8T3APD2_DENNO</name>
<dbReference type="AlphaFoldDB" id="A0A8T3APD2"/>
<dbReference type="EMBL" id="JAGYWB010000015">
    <property type="protein sequence ID" value="KAI0498243.1"/>
    <property type="molecule type" value="Genomic_DNA"/>
</dbReference>
<dbReference type="InterPro" id="IPR026960">
    <property type="entry name" value="RVT-Znf"/>
</dbReference>
<sequence>MIWDPWLKGISIAHFSNIPMIADKSVNDFILDGQWQLPLSIPNALFAIINDISINEKSDFLWKGSSKPTFRDFLSHFYSHLLEIRWFKFIWHKKHALRYACFAWMTMIGKLKTADMLLHRGIQVFQECSFVSTLLKITLTYFLLVTSPTLSSQLCCLI</sequence>
<dbReference type="Proteomes" id="UP000829196">
    <property type="component" value="Unassembled WGS sequence"/>
</dbReference>
<evidence type="ECO:0000259" key="1">
    <source>
        <dbReference type="Pfam" id="PF13966"/>
    </source>
</evidence>
<comment type="caution">
    <text evidence="2">The sequence shown here is derived from an EMBL/GenBank/DDBJ whole genome shotgun (WGS) entry which is preliminary data.</text>
</comment>
<keyword evidence="3" id="KW-1185">Reference proteome</keyword>